<dbReference type="GO" id="GO:0046872">
    <property type="term" value="F:metal ion binding"/>
    <property type="evidence" value="ECO:0007669"/>
    <property type="project" value="UniProtKB-KW"/>
</dbReference>
<evidence type="ECO:0000256" key="1">
    <source>
        <dbReference type="ARBA" id="ARBA00001968"/>
    </source>
</evidence>
<dbReference type="InterPro" id="IPR027806">
    <property type="entry name" value="HARBI1_dom"/>
</dbReference>
<keyword evidence="4" id="KW-0540">Nuclease</keyword>
<evidence type="ECO:0000313" key="11">
    <source>
        <dbReference type="Proteomes" id="UP000499080"/>
    </source>
</evidence>
<evidence type="ECO:0000256" key="7">
    <source>
        <dbReference type="ARBA" id="ARBA00023242"/>
    </source>
</evidence>
<comment type="subcellular location">
    <subcellularLocation>
        <location evidence="2">Nucleus</location>
    </subcellularLocation>
</comment>
<dbReference type="PANTHER" id="PTHR22930:SF289">
    <property type="entry name" value="DDE TNP4 DOMAIN-CONTAINING PROTEIN-RELATED"/>
    <property type="match status" value="1"/>
</dbReference>
<evidence type="ECO:0000256" key="5">
    <source>
        <dbReference type="ARBA" id="ARBA00022723"/>
    </source>
</evidence>
<evidence type="ECO:0000256" key="8">
    <source>
        <dbReference type="SAM" id="MobiDB-lite"/>
    </source>
</evidence>
<dbReference type="PANTHER" id="PTHR22930">
    <property type="match status" value="1"/>
</dbReference>
<dbReference type="GO" id="GO:0016787">
    <property type="term" value="F:hydrolase activity"/>
    <property type="evidence" value="ECO:0007669"/>
    <property type="project" value="UniProtKB-KW"/>
</dbReference>
<comment type="cofactor">
    <cofactor evidence="1">
        <name>a divalent metal cation</name>
        <dbReference type="ChEBI" id="CHEBI:60240"/>
    </cofactor>
</comment>
<evidence type="ECO:0000256" key="3">
    <source>
        <dbReference type="ARBA" id="ARBA00006958"/>
    </source>
</evidence>
<proteinExistence type="inferred from homology"/>
<keyword evidence="6" id="KW-0378">Hydrolase</keyword>
<keyword evidence="11" id="KW-1185">Reference proteome</keyword>
<comment type="similarity">
    <text evidence="3">Belongs to the HARBI1 family.</text>
</comment>
<dbReference type="AlphaFoldDB" id="A0A4Y2R989"/>
<protein>
    <submittedName>
        <fullName evidence="10">Nuclease HARBI1</fullName>
    </submittedName>
</protein>
<evidence type="ECO:0000313" key="10">
    <source>
        <dbReference type="EMBL" id="GBN72273.1"/>
    </source>
</evidence>
<evidence type="ECO:0000256" key="6">
    <source>
        <dbReference type="ARBA" id="ARBA00022801"/>
    </source>
</evidence>
<keyword evidence="7" id="KW-0539">Nucleus</keyword>
<evidence type="ECO:0000256" key="2">
    <source>
        <dbReference type="ARBA" id="ARBA00004123"/>
    </source>
</evidence>
<dbReference type="Proteomes" id="UP000499080">
    <property type="component" value="Unassembled WGS sequence"/>
</dbReference>
<feature type="domain" description="DDE Tnp4" evidence="9">
    <location>
        <begin position="151"/>
        <end position="302"/>
    </location>
</feature>
<name>A0A4Y2R989_ARAVE</name>
<dbReference type="GO" id="GO:0004518">
    <property type="term" value="F:nuclease activity"/>
    <property type="evidence" value="ECO:0007669"/>
    <property type="project" value="UniProtKB-KW"/>
</dbReference>
<comment type="caution">
    <text evidence="10">The sequence shown here is derived from an EMBL/GenBank/DDBJ whole genome shotgun (WGS) entry which is preliminary data.</text>
</comment>
<reference evidence="10 11" key="1">
    <citation type="journal article" date="2019" name="Sci. Rep.">
        <title>Orb-weaving spider Araneus ventricosus genome elucidates the spidroin gene catalogue.</title>
        <authorList>
            <person name="Kono N."/>
            <person name="Nakamura H."/>
            <person name="Ohtoshi R."/>
            <person name="Moran D.A.P."/>
            <person name="Shinohara A."/>
            <person name="Yoshida Y."/>
            <person name="Fujiwara M."/>
            <person name="Mori M."/>
            <person name="Tomita M."/>
            <person name="Arakawa K."/>
        </authorList>
    </citation>
    <scope>NUCLEOTIDE SEQUENCE [LARGE SCALE GENOMIC DNA]</scope>
</reference>
<accession>A0A4Y2R989</accession>
<feature type="compositionally biased region" description="Acidic residues" evidence="8">
    <location>
        <begin position="311"/>
        <end position="323"/>
    </location>
</feature>
<dbReference type="GO" id="GO:0005634">
    <property type="term" value="C:nucleus"/>
    <property type="evidence" value="ECO:0007669"/>
    <property type="project" value="UniProtKB-SubCell"/>
</dbReference>
<sequence length="353" mass="40513">MADMHRLEMLHYLESSERRSRIINEDRVSDLDFLDSEDFKSRYRISRSSAEDLLLLLRDNLSSTTLRNNALSPEEKLCIALRFFSSGAQQQILGDLSELSQSSSCRAVNQVALHLAKLRPRYVYLPNEVERREISRKFLNSSGFPGVYGAIDCTHIPIISPGGDYAEIFRNRNGYFSLNVQTISDADLYIRNIVDRWPGSTHDSTIFDHSHVRALFEAEIIPPSYHLIGDNGYSCRTYLMTPFLNPTTQMQKRYNTSHVRARNVVERQYGVLKRRFACLATEMRCSLENAMTIIVATAVLHNIARSHGDFQDEDEDEDDEDIRYEDPQITSNPTLDQNGGLAKRNTLARQYFL</sequence>
<dbReference type="EMBL" id="BGPR01143408">
    <property type="protein sequence ID" value="GBN72273.1"/>
    <property type="molecule type" value="Genomic_DNA"/>
</dbReference>
<keyword evidence="5" id="KW-0479">Metal-binding</keyword>
<feature type="region of interest" description="Disordered" evidence="8">
    <location>
        <begin position="308"/>
        <end position="340"/>
    </location>
</feature>
<dbReference type="InterPro" id="IPR045249">
    <property type="entry name" value="HARBI1-like"/>
</dbReference>
<evidence type="ECO:0000259" key="9">
    <source>
        <dbReference type="Pfam" id="PF13359"/>
    </source>
</evidence>
<feature type="compositionally biased region" description="Polar residues" evidence="8">
    <location>
        <begin position="328"/>
        <end position="337"/>
    </location>
</feature>
<dbReference type="Pfam" id="PF13359">
    <property type="entry name" value="DDE_Tnp_4"/>
    <property type="match status" value="1"/>
</dbReference>
<dbReference type="OrthoDB" id="6432587at2759"/>
<evidence type="ECO:0000256" key="4">
    <source>
        <dbReference type="ARBA" id="ARBA00022722"/>
    </source>
</evidence>
<gene>
    <name evidence="10" type="primary">HARBI1_8</name>
    <name evidence="10" type="ORF">AVEN_106785_1</name>
</gene>
<organism evidence="10 11">
    <name type="scientific">Araneus ventricosus</name>
    <name type="common">Orbweaver spider</name>
    <name type="synonym">Epeira ventricosa</name>
    <dbReference type="NCBI Taxonomy" id="182803"/>
    <lineage>
        <taxon>Eukaryota</taxon>
        <taxon>Metazoa</taxon>
        <taxon>Ecdysozoa</taxon>
        <taxon>Arthropoda</taxon>
        <taxon>Chelicerata</taxon>
        <taxon>Arachnida</taxon>
        <taxon>Araneae</taxon>
        <taxon>Araneomorphae</taxon>
        <taxon>Entelegynae</taxon>
        <taxon>Araneoidea</taxon>
        <taxon>Araneidae</taxon>
        <taxon>Araneus</taxon>
    </lineage>
</organism>